<keyword evidence="1" id="KW-0732">Signal</keyword>
<accession>A0ABQ2QYQ1</accession>
<feature type="chain" id="PRO_5045244983" description="Lipoprotein" evidence="1">
    <location>
        <begin position="22"/>
        <end position="156"/>
    </location>
</feature>
<dbReference type="PROSITE" id="PS51257">
    <property type="entry name" value="PROKAR_LIPOPROTEIN"/>
    <property type="match status" value="1"/>
</dbReference>
<gene>
    <name evidence="2" type="ORF">GCM10009410_39540</name>
</gene>
<dbReference type="Proteomes" id="UP000654004">
    <property type="component" value="Unassembled WGS sequence"/>
</dbReference>
<evidence type="ECO:0000256" key="1">
    <source>
        <dbReference type="SAM" id="SignalP"/>
    </source>
</evidence>
<name>A0ABQ2QYQ1_9GAMM</name>
<dbReference type="EMBL" id="BMQW01000028">
    <property type="protein sequence ID" value="GGQ02375.1"/>
    <property type="molecule type" value="Genomic_DNA"/>
</dbReference>
<proteinExistence type="predicted"/>
<dbReference type="RefSeq" id="WP_188959348.1">
    <property type="nucleotide sequence ID" value="NZ_BMQW01000028.1"/>
</dbReference>
<keyword evidence="3" id="KW-1185">Reference proteome</keyword>
<evidence type="ECO:0008006" key="4">
    <source>
        <dbReference type="Google" id="ProtNLM"/>
    </source>
</evidence>
<reference evidence="3" key="1">
    <citation type="journal article" date="2019" name="Int. J. Syst. Evol. Microbiol.">
        <title>The Global Catalogue of Microorganisms (GCM) 10K type strain sequencing project: providing services to taxonomists for standard genome sequencing and annotation.</title>
        <authorList>
            <consortium name="The Broad Institute Genomics Platform"/>
            <consortium name="The Broad Institute Genome Sequencing Center for Infectious Disease"/>
            <person name="Wu L."/>
            <person name="Ma J."/>
        </authorList>
    </citation>
    <scope>NUCLEOTIDE SEQUENCE [LARGE SCALE GENOMIC DNA]</scope>
    <source>
        <strain evidence="3">JCM 32305</strain>
    </source>
</reference>
<sequence>MRKLSSALCVIVLLLSSCKSGKTEFVNDSYEKYIISCIDAYKSHGDGNVIEQANRVYVAYADSNLIDVFFSRGDVGDFTERSSDYMGLLYCGGMVNEQFEVYRLKYANSSKDLFSKPGFEVGAVNAKTCGIAKQRWYILDGFKLEYKGEKIFDCRK</sequence>
<evidence type="ECO:0000313" key="3">
    <source>
        <dbReference type="Proteomes" id="UP000654004"/>
    </source>
</evidence>
<comment type="caution">
    <text evidence="2">The sequence shown here is derived from an EMBL/GenBank/DDBJ whole genome shotgun (WGS) entry which is preliminary data.</text>
</comment>
<evidence type="ECO:0000313" key="2">
    <source>
        <dbReference type="EMBL" id="GGQ02375.1"/>
    </source>
</evidence>
<organism evidence="2 3">
    <name type="scientific">Shewanella ulleungensis</name>
    <dbReference type="NCBI Taxonomy" id="2282699"/>
    <lineage>
        <taxon>Bacteria</taxon>
        <taxon>Pseudomonadati</taxon>
        <taxon>Pseudomonadota</taxon>
        <taxon>Gammaproteobacteria</taxon>
        <taxon>Alteromonadales</taxon>
        <taxon>Shewanellaceae</taxon>
        <taxon>Shewanella</taxon>
    </lineage>
</organism>
<feature type="signal peptide" evidence="1">
    <location>
        <begin position="1"/>
        <end position="21"/>
    </location>
</feature>
<protein>
    <recommendedName>
        <fullName evidence="4">Lipoprotein</fullName>
    </recommendedName>
</protein>